<dbReference type="Pfam" id="PF01965">
    <property type="entry name" value="DJ-1_PfpI"/>
    <property type="match status" value="1"/>
</dbReference>
<evidence type="ECO:0000313" key="3">
    <source>
        <dbReference type="Proteomes" id="UP000016617"/>
    </source>
</evidence>
<proteinExistence type="predicted"/>
<dbReference type="PATRIC" id="fig|1227275.3.peg.264"/>
<feature type="domain" description="DJ-1/PfpI" evidence="1">
    <location>
        <begin position="5"/>
        <end position="165"/>
    </location>
</feature>
<evidence type="ECO:0000259" key="1">
    <source>
        <dbReference type="Pfam" id="PF01965"/>
    </source>
</evidence>
<dbReference type="InterPro" id="IPR002818">
    <property type="entry name" value="DJ-1/PfpI"/>
</dbReference>
<comment type="caution">
    <text evidence="2">The sequence shown here is derived from an EMBL/GenBank/DDBJ whole genome shotgun (WGS) entry which is preliminary data.</text>
</comment>
<dbReference type="EMBL" id="AWVA01000015">
    <property type="protein sequence ID" value="ERJ78296.1"/>
    <property type="molecule type" value="Genomic_DNA"/>
</dbReference>
<dbReference type="AlphaFoldDB" id="U2IWF1"/>
<dbReference type="RefSeq" id="WP_021673406.1">
    <property type="nucleotide sequence ID" value="NZ_KI259674.1"/>
</dbReference>
<name>U2IWF1_9STRE</name>
<sequence length="206" mass="22814">MKYMYLYLLDTMADWEHGYLLQALSLQNMTKAHQLTVKTVGKTKQVIKTAGSLTLIPDVTLDEVVMEDAAALVLIGADTWLDEEQENVLTLAADFLQSGKLVAAICGVTLGLVDKGLLNNRPHTSNAPFFLSSMSENYSGQAYYRDDLAVSDNNLITASSVGSLLWAKYIIEKLDLYSATTIEAWYRYFSTGDPKYYGQLLASLSE</sequence>
<evidence type="ECO:0000313" key="2">
    <source>
        <dbReference type="EMBL" id="ERJ78296.1"/>
    </source>
</evidence>
<dbReference type="InterPro" id="IPR029062">
    <property type="entry name" value="Class_I_gatase-like"/>
</dbReference>
<protein>
    <submittedName>
        <fullName evidence="2">DJ-1/PfpI family protein</fullName>
    </submittedName>
</protein>
<accession>U2IWF1</accession>
<gene>
    <name evidence="2" type="ORF">HMPREF1557_00299</name>
</gene>
<reference evidence="2 3" key="1">
    <citation type="submission" date="2013-06" db="EMBL/GenBank/DDBJ databases">
        <authorList>
            <person name="Weinstock G."/>
            <person name="Sodergren E."/>
            <person name="Lobos E.A."/>
            <person name="Fulton L."/>
            <person name="Fulton R."/>
            <person name="Courtney L."/>
            <person name="Fronick C."/>
            <person name="O'Laughlin M."/>
            <person name="Godfrey J."/>
            <person name="Wilson R.M."/>
            <person name="Miner T."/>
            <person name="Farmer C."/>
            <person name="Delehaunty K."/>
            <person name="Cordes M."/>
            <person name="Minx P."/>
            <person name="Tomlinson C."/>
            <person name="Chen J."/>
            <person name="Wollam A."/>
            <person name="Pepin K.H."/>
            <person name="Bhonagiri V."/>
            <person name="Zhang X."/>
            <person name="Warren W."/>
            <person name="Mitreva M."/>
            <person name="Mardis E.R."/>
            <person name="Wilson R.K."/>
        </authorList>
    </citation>
    <scope>NUCLEOTIDE SEQUENCE [LARGE SCALE GENOMIC DNA]</scope>
    <source>
        <strain evidence="2 3">W1703</strain>
    </source>
</reference>
<organism evidence="2 3">
    <name type="scientific">Streptococcus sobrinus W1703</name>
    <dbReference type="NCBI Taxonomy" id="1227275"/>
    <lineage>
        <taxon>Bacteria</taxon>
        <taxon>Bacillati</taxon>
        <taxon>Bacillota</taxon>
        <taxon>Bacilli</taxon>
        <taxon>Lactobacillales</taxon>
        <taxon>Streptococcaceae</taxon>
        <taxon>Streptococcus</taxon>
    </lineage>
</organism>
<dbReference type="HOGENOM" id="CLU_000445_44_5_9"/>
<dbReference type="SUPFAM" id="SSF52317">
    <property type="entry name" value="Class I glutamine amidotransferase-like"/>
    <property type="match status" value="1"/>
</dbReference>
<dbReference type="OrthoDB" id="6003696at2"/>
<dbReference type="Gene3D" id="3.40.50.880">
    <property type="match status" value="1"/>
</dbReference>
<dbReference type="Proteomes" id="UP000016617">
    <property type="component" value="Unassembled WGS sequence"/>
</dbReference>